<dbReference type="InterPro" id="IPR036271">
    <property type="entry name" value="Tet_transcr_reg_TetR-rel_C_sf"/>
</dbReference>
<evidence type="ECO:0000313" key="8">
    <source>
        <dbReference type="Proteomes" id="UP000285768"/>
    </source>
</evidence>
<dbReference type="PROSITE" id="PS50977">
    <property type="entry name" value="HTH_TETR_2"/>
    <property type="match status" value="1"/>
</dbReference>
<evidence type="ECO:0000256" key="4">
    <source>
        <dbReference type="PROSITE-ProRule" id="PRU00335"/>
    </source>
</evidence>
<reference evidence="7 8" key="1">
    <citation type="submission" date="2019-01" db="EMBL/GenBank/DDBJ databases">
        <title>Leucobacter muris sp. nov. isolated from the nose of a laboratory mouse.</title>
        <authorList>
            <person name="Benga L."/>
            <person name="Sproeer C."/>
            <person name="Schumann P."/>
            <person name="Verbarg S."/>
            <person name="Bunk B."/>
            <person name="Engelhardt E."/>
            <person name="Benten P.M."/>
            <person name="Sager M."/>
        </authorList>
    </citation>
    <scope>NUCLEOTIDE SEQUENCE [LARGE SCALE GENOMIC DNA]</scope>
    <source>
        <strain evidence="7 8">DSM 101948</strain>
    </source>
</reference>
<dbReference type="Gene3D" id="1.10.10.60">
    <property type="entry name" value="Homeodomain-like"/>
    <property type="match status" value="1"/>
</dbReference>
<dbReference type="PRINTS" id="PR00455">
    <property type="entry name" value="HTHTETR"/>
</dbReference>
<proteinExistence type="predicted"/>
<keyword evidence="2 4" id="KW-0238">DNA-binding</keyword>
<feature type="region of interest" description="Disordered" evidence="5">
    <location>
        <begin position="224"/>
        <end position="250"/>
    </location>
</feature>
<gene>
    <name evidence="7" type="ORF">Leucomu_14150</name>
</gene>
<dbReference type="RefSeq" id="WP_128387610.1">
    <property type="nucleotide sequence ID" value="NZ_CP035037.1"/>
</dbReference>
<dbReference type="InterPro" id="IPR001647">
    <property type="entry name" value="HTH_TetR"/>
</dbReference>
<feature type="domain" description="HTH tetR-type" evidence="6">
    <location>
        <begin position="12"/>
        <end position="72"/>
    </location>
</feature>
<name>A0ABX5QIQ4_9MICO</name>
<dbReference type="Pfam" id="PF00440">
    <property type="entry name" value="TetR_N"/>
    <property type="match status" value="1"/>
</dbReference>
<dbReference type="EMBL" id="CP035037">
    <property type="protein sequence ID" value="QAB18903.1"/>
    <property type="molecule type" value="Genomic_DNA"/>
</dbReference>
<keyword evidence="8" id="KW-1185">Reference proteome</keyword>
<keyword evidence="3" id="KW-0804">Transcription</keyword>
<dbReference type="InterPro" id="IPR050109">
    <property type="entry name" value="HTH-type_TetR-like_transc_reg"/>
</dbReference>
<evidence type="ECO:0000256" key="5">
    <source>
        <dbReference type="SAM" id="MobiDB-lite"/>
    </source>
</evidence>
<evidence type="ECO:0000313" key="7">
    <source>
        <dbReference type="EMBL" id="QAB18903.1"/>
    </source>
</evidence>
<dbReference type="InterPro" id="IPR009057">
    <property type="entry name" value="Homeodomain-like_sf"/>
</dbReference>
<evidence type="ECO:0000256" key="3">
    <source>
        <dbReference type="ARBA" id="ARBA00023163"/>
    </source>
</evidence>
<dbReference type="PANTHER" id="PTHR30055:SF151">
    <property type="entry name" value="TRANSCRIPTIONAL REGULATORY PROTEIN"/>
    <property type="match status" value="1"/>
</dbReference>
<keyword evidence="1" id="KW-0805">Transcription regulation</keyword>
<accession>A0ABX5QIQ4</accession>
<dbReference type="InterPro" id="IPR004111">
    <property type="entry name" value="Repressor_TetR_C"/>
</dbReference>
<dbReference type="Pfam" id="PF02909">
    <property type="entry name" value="TetR_C_1"/>
    <property type="match status" value="1"/>
</dbReference>
<evidence type="ECO:0000259" key="6">
    <source>
        <dbReference type="PROSITE" id="PS50977"/>
    </source>
</evidence>
<dbReference type="Gene3D" id="1.10.357.10">
    <property type="entry name" value="Tetracycline Repressor, domain 2"/>
    <property type="match status" value="1"/>
</dbReference>
<sequence>MDGTKRGKTRGVLSRRRIVDASIRIVEESGGDALTFRRLGAELGVHPSAIYRHFRDKNELTLALVDRLNEDAMKTFTPDPDWLVSLRDLCLRLRAAHYNSPRVGSFVMARTSRSQYEFQGVENFLSTLRRAGFSDEDAAVLYRVISEWVLAFAYEEAAFMSLPEATREADKAAWREDYHHVSPRKYPTIFELAPHIPAIDDPSVFELGLDLLLQSIARKADAAAGSATDPRRVDTGTASADPGTDGADAG</sequence>
<evidence type="ECO:0000256" key="2">
    <source>
        <dbReference type="ARBA" id="ARBA00023125"/>
    </source>
</evidence>
<feature type="DNA-binding region" description="H-T-H motif" evidence="4">
    <location>
        <begin position="35"/>
        <end position="54"/>
    </location>
</feature>
<dbReference type="SUPFAM" id="SSF46689">
    <property type="entry name" value="Homeodomain-like"/>
    <property type="match status" value="1"/>
</dbReference>
<dbReference type="Proteomes" id="UP000285768">
    <property type="component" value="Chromosome"/>
</dbReference>
<protein>
    <submittedName>
        <fullName evidence="7">TetR/AcrR family transcriptional regulator</fullName>
    </submittedName>
</protein>
<organism evidence="7 8">
    <name type="scientific">Leucobacter muris</name>
    <dbReference type="NCBI Taxonomy" id="1935379"/>
    <lineage>
        <taxon>Bacteria</taxon>
        <taxon>Bacillati</taxon>
        <taxon>Actinomycetota</taxon>
        <taxon>Actinomycetes</taxon>
        <taxon>Micrococcales</taxon>
        <taxon>Microbacteriaceae</taxon>
        <taxon>Leucobacter</taxon>
    </lineage>
</organism>
<evidence type="ECO:0000256" key="1">
    <source>
        <dbReference type="ARBA" id="ARBA00023015"/>
    </source>
</evidence>
<dbReference type="PANTHER" id="PTHR30055">
    <property type="entry name" value="HTH-TYPE TRANSCRIPTIONAL REGULATOR RUTR"/>
    <property type="match status" value="1"/>
</dbReference>
<dbReference type="SUPFAM" id="SSF48498">
    <property type="entry name" value="Tetracyclin repressor-like, C-terminal domain"/>
    <property type="match status" value="1"/>
</dbReference>